<feature type="domain" description="ABC transmembrane type-2" evidence="9">
    <location>
        <begin position="32"/>
        <end position="256"/>
    </location>
</feature>
<dbReference type="GO" id="GO:0140359">
    <property type="term" value="F:ABC-type transporter activity"/>
    <property type="evidence" value="ECO:0007669"/>
    <property type="project" value="InterPro"/>
</dbReference>
<keyword evidence="6 8" id="KW-1133">Transmembrane helix</keyword>
<sequence length="264" mass="30017">MKNMLTALWHYRHFILSSIRGELKSRIARSRLGALWFVLHPLAQATIFALVLAEVLGAKLPNVENKAAYPIYLMAGMAAWGLFSEILNRCLNIFVEYGGTLKKISFPRLCLPMIVWGSALLNHVLLLLAITVVFLFFGHYPGIAWLVIPLGILLISLFSFGLGVMLGIFNVFTRDVGQVMGVVMQIWFWLTPIVYPYEIIPQNLRWLADVNLMVPLVRIYQDALLYNHWPDFSTLWLPSVVAMSMFMLSFVLFRKASPELVDAL</sequence>
<evidence type="ECO:0000256" key="3">
    <source>
        <dbReference type="ARBA" id="ARBA00022448"/>
    </source>
</evidence>
<dbReference type="RefSeq" id="WP_166511090.1">
    <property type="nucleotide sequence ID" value="NZ_VNHM01000004.1"/>
</dbReference>
<dbReference type="GO" id="GO:0015920">
    <property type="term" value="P:lipopolysaccharide transport"/>
    <property type="evidence" value="ECO:0007669"/>
    <property type="project" value="TreeGrafter"/>
</dbReference>
<comment type="similarity">
    <text evidence="2 8">Belongs to the ABC-2 integral membrane protein family.</text>
</comment>
<dbReference type="PROSITE" id="PS51012">
    <property type="entry name" value="ABC_TM2"/>
    <property type="match status" value="1"/>
</dbReference>
<evidence type="ECO:0000259" key="9">
    <source>
        <dbReference type="PROSITE" id="PS51012"/>
    </source>
</evidence>
<accession>A0A5S4ZUK4</accession>
<dbReference type="EMBL" id="VNHM01000004">
    <property type="protein sequence ID" value="TYO96588.1"/>
    <property type="molecule type" value="Genomic_DNA"/>
</dbReference>
<keyword evidence="3 8" id="KW-0813">Transport</keyword>
<dbReference type="PANTHER" id="PTHR30413:SF10">
    <property type="entry name" value="CAPSULE POLYSACCHARIDE EXPORT INNER-MEMBRANE PROTEIN CTRC"/>
    <property type="match status" value="1"/>
</dbReference>
<name>A0A5S4ZUK4_9FIRM</name>
<dbReference type="Pfam" id="PF01061">
    <property type="entry name" value="ABC2_membrane"/>
    <property type="match status" value="1"/>
</dbReference>
<keyword evidence="5 8" id="KW-0812">Transmembrane</keyword>
<evidence type="ECO:0000256" key="5">
    <source>
        <dbReference type="ARBA" id="ARBA00022692"/>
    </source>
</evidence>
<evidence type="ECO:0000256" key="8">
    <source>
        <dbReference type="RuleBase" id="RU361157"/>
    </source>
</evidence>
<feature type="transmembrane region" description="Helical" evidence="8">
    <location>
        <begin position="69"/>
        <end position="88"/>
    </location>
</feature>
<protein>
    <recommendedName>
        <fullName evidence="8">Transport permease protein</fullName>
    </recommendedName>
</protein>
<evidence type="ECO:0000256" key="2">
    <source>
        <dbReference type="ARBA" id="ARBA00007783"/>
    </source>
</evidence>
<comment type="caution">
    <text evidence="8">Lacks conserved residue(s) required for the propagation of feature annotation.</text>
</comment>
<evidence type="ECO:0000256" key="7">
    <source>
        <dbReference type="ARBA" id="ARBA00023136"/>
    </source>
</evidence>
<keyword evidence="11" id="KW-1185">Reference proteome</keyword>
<feature type="transmembrane region" description="Helical" evidence="8">
    <location>
        <begin position="179"/>
        <end position="197"/>
    </location>
</feature>
<keyword evidence="4 8" id="KW-1003">Cell membrane</keyword>
<gene>
    <name evidence="10" type="ORF">LX24_01057</name>
</gene>
<comment type="caution">
    <text evidence="10">The sequence shown here is derived from an EMBL/GenBank/DDBJ whole genome shotgun (WGS) entry which is preliminary data.</text>
</comment>
<reference evidence="10 11" key="1">
    <citation type="submission" date="2019-07" db="EMBL/GenBank/DDBJ databases">
        <title>Genomic Encyclopedia of Type Strains, Phase I: the one thousand microbial genomes (KMG-I) project.</title>
        <authorList>
            <person name="Kyrpides N."/>
        </authorList>
    </citation>
    <scope>NUCLEOTIDE SEQUENCE [LARGE SCALE GENOMIC DNA]</scope>
    <source>
        <strain evidence="10 11">DSM 6562</strain>
    </source>
</reference>
<feature type="transmembrane region" description="Helical" evidence="8">
    <location>
        <begin position="235"/>
        <end position="253"/>
    </location>
</feature>
<evidence type="ECO:0000256" key="6">
    <source>
        <dbReference type="ARBA" id="ARBA00022989"/>
    </source>
</evidence>
<dbReference type="AlphaFoldDB" id="A0A5S4ZUK4"/>
<evidence type="ECO:0000256" key="4">
    <source>
        <dbReference type="ARBA" id="ARBA00022475"/>
    </source>
</evidence>
<dbReference type="Proteomes" id="UP000323166">
    <property type="component" value="Unassembled WGS sequence"/>
</dbReference>
<dbReference type="InterPro" id="IPR013525">
    <property type="entry name" value="ABC2_TM"/>
</dbReference>
<comment type="subcellular location">
    <subcellularLocation>
        <location evidence="1 8">Cell membrane</location>
        <topology evidence="1 8">Multi-pass membrane protein</topology>
    </subcellularLocation>
</comment>
<keyword evidence="7 8" id="KW-0472">Membrane</keyword>
<proteinExistence type="inferred from homology"/>
<evidence type="ECO:0000256" key="1">
    <source>
        <dbReference type="ARBA" id="ARBA00004651"/>
    </source>
</evidence>
<feature type="transmembrane region" description="Helical" evidence="8">
    <location>
        <begin position="143"/>
        <end position="172"/>
    </location>
</feature>
<evidence type="ECO:0000313" key="11">
    <source>
        <dbReference type="Proteomes" id="UP000323166"/>
    </source>
</evidence>
<evidence type="ECO:0000313" key="10">
    <source>
        <dbReference type="EMBL" id="TYO96588.1"/>
    </source>
</evidence>
<dbReference type="PANTHER" id="PTHR30413">
    <property type="entry name" value="INNER MEMBRANE TRANSPORT PERMEASE"/>
    <property type="match status" value="1"/>
</dbReference>
<organism evidence="10 11">
    <name type="scientific">Desulfallas thermosapovorans DSM 6562</name>
    <dbReference type="NCBI Taxonomy" id="1121431"/>
    <lineage>
        <taxon>Bacteria</taxon>
        <taxon>Bacillati</taxon>
        <taxon>Bacillota</taxon>
        <taxon>Clostridia</taxon>
        <taxon>Eubacteriales</taxon>
        <taxon>Desulfallaceae</taxon>
        <taxon>Desulfallas</taxon>
    </lineage>
</organism>
<feature type="transmembrane region" description="Helical" evidence="8">
    <location>
        <begin position="109"/>
        <end position="137"/>
    </location>
</feature>
<dbReference type="GO" id="GO:0005886">
    <property type="term" value="C:plasma membrane"/>
    <property type="evidence" value="ECO:0007669"/>
    <property type="project" value="UniProtKB-SubCell"/>
</dbReference>
<dbReference type="InterPro" id="IPR047817">
    <property type="entry name" value="ABC2_TM_bact-type"/>
</dbReference>